<comment type="caution">
    <text evidence="6">The sequence shown here is derived from an EMBL/GenBank/DDBJ whole genome shotgun (WGS) entry which is preliminary data.</text>
</comment>
<evidence type="ECO:0000313" key="6">
    <source>
        <dbReference type="EMBL" id="MBB6560192.1"/>
    </source>
</evidence>
<dbReference type="EMBL" id="JACHLK010000005">
    <property type="protein sequence ID" value="MBB6560192.1"/>
    <property type="molecule type" value="Genomic_DNA"/>
</dbReference>
<dbReference type="Pfam" id="PF03466">
    <property type="entry name" value="LysR_substrate"/>
    <property type="match status" value="1"/>
</dbReference>
<dbReference type="SUPFAM" id="SSF53850">
    <property type="entry name" value="Periplasmic binding protein-like II"/>
    <property type="match status" value="1"/>
</dbReference>
<protein>
    <submittedName>
        <fullName evidence="6">LysR family cyn operon transcriptional activator</fullName>
    </submittedName>
</protein>
<dbReference type="InterPro" id="IPR005119">
    <property type="entry name" value="LysR_subst-bd"/>
</dbReference>
<dbReference type="GO" id="GO:0005829">
    <property type="term" value="C:cytosol"/>
    <property type="evidence" value="ECO:0007669"/>
    <property type="project" value="TreeGrafter"/>
</dbReference>
<evidence type="ECO:0000256" key="2">
    <source>
        <dbReference type="ARBA" id="ARBA00023015"/>
    </source>
</evidence>
<feature type="domain" description="HTH lysR-type" evidence="5">
    <location>
        <begin position="1"/>
        <end position="58"/>
    </location>
</feature>
<evidence type="ECO:0000259" key="5">
    <source>
        <dbReference type="PROSITE" id="PS50931"/>
    </source>
</evidence>
<organism evidence="6 7">
    <name type="scientific">Acidovorax soli</name>
    <dbReference type="NCBI Taxonomy" id="592050"/>
    <lineage>
        <taxon>Bacteria</taxon>
        <taxon>Pseudomonadati</taxon>
        <taxon>Pseudomonadota</taxon>
        <taxon>Betaproteobacteria</taxon>
        <taxon>Burkholderiales</taxon>
        <taxon>Comamonadaceae</taxon>
        <taxon>Acidovorax</taxon>
    </lineage>
</organism>
<dbReference type="RefSeq" id="WP_184857948.1">
    <property type="nucleotide sequence ID" value="NZ_JACHLK010000005.1"/>
</dbReference>
<dbReference type="PANTHER" id="PTHR30419">
    <property type="entry name" value="HTH-TYPE TRANSCRIPTIONAL REGULATOR YBHD"/>
    <property type="match status" value="1"/>
</dbReference>
<dbReference type="InterPro" id="IPR036388">
    <property type="entry name" value="WH-like_DNA-bd_sf"/>
</dbReference>
<dbReference type="GO" id="GO:0003700">
    <property type="term" value="F:DNA-binding transcription factor activity"/>
    <property type="evidence" value="ECO:0007669"/>
    <property type="project" value="InterPro"/>
</dbReference>
<keyword evidence="7" id="KW-1185">Reference proteome</keyword>
<keyword evidence="4" id="KW-0804">Transcription</keyword>
<keyword evidence="3" id="KW-0238">DNA-binding</keyword>
<gene>
    <name evidence="6" type="ORF">HNP48_002866</name>
</gene>
<name>A0A7X0U9F2_9BURK</name>
<dbReference type="Gene3D" id="3.40.190.290">
    <property type="match status" value="1"/>
</dbReference>
<dbReference type="CDD" id="cd05466">
    <property type="entry name" value="PBP2_LTTR_substrate"/>
    <property type="match status" value="1"/>
</dbReference>
<evidence type="ECO:0000313" key="7">
    <source>
        <dbReference type="Proteomes" id="UP000575083"/>
    </source>
</evidence>
<comment type="similarity">
    <text evidence="1">Belongs to the LysR transcriptional regulatory family.</text>
</comment>
<evidence type="ECO:0000256" key="3">
    <source>
        <dbReference type="ARBA" id="ARBA00023125"/>
    </source>
</evidence>
<dbReference type="InterPro" id="IPR050950">
    <property type="entry name" value="HTH-type_LysR_regulators"/>
</dbReference>
<dbReference type="PRINTS" id="PR00039">
    <property type="entry name" value="HTHLYSR"/>
</dbReference>
<sequence>MELRHLRYFIALAGSLNFTRAAERLHVTQSTLSHQIKQLEEEIGATLFDRAGKRVALTEAGDEFLHHCTKALREIDLGLGALRQNSSEAAGELHIGSTHTFNLGFIPGCIAAFHERHPRVKVVVEELPADQIAARLQQGTLDLGIAYRPASPGPLQFEPLYNEEMVLVVARGHPLARRKRVRMVELHRMPMALLPASFATRQMLDECFRSCGAEPQVVAEINTLAPMMELVGKTQLASIVAANVVAPGSGLVVVRLESPTPVRTPGMLWSPVARESVPTRAFSTIVRKLALHGSLRDVALGRGQPNLIQ</sequence>
<reference evidence="6 7" key="1">
    <citation type="submission" date="2020-08" db="EMBL/GenBank/DDBJ databases">
        <title>Functional genomics of gut bacteria from endangered species of beetles.</title>
        <authorList>
            <person name="Carlos-Shanley C."/>
        </authorList>
    </citation>
    <scope>NUCLEOTIDE SEQUENCE [LARGE SCALE GENOMIC DNA]</scope>
    <source>
        <strain evidence="6 7">S00198</strain>
    </source>
</reference>
<dbReference type="AlphaFoldDB" id="A0A7X0U9F2"/>
<dbReference type="PANTHER" id="PTHR30419:SF8">
    <property type="entry name" value="NITROGEN ASSIMILATION TRANSCRIPTIONAL ACTIVATOR-RELATED"/>
    <property type="match status" value="1"/>
</dbReference>
<accession>A0A7X0U9F2</accession>
<proteinExistence type="inferred from homology"/>
<evidence type="ECO:0000256" key="1">
    <source>
        <dbReference type="ARBA" id="ARBA00009437"/>
    </source>
</evidence>
<dbReference type="FunFam" id="1.10.10.10:FF:000001">
    <property type="entry name" value="LysR family transcriptional regulator"/>
    <property type="match status" value="1"/>
</dbReference>
<dbReference type="Proteomes" id="UP000575083">
    <property type="component" value="Unassembled WGS sequence"/>
</dbReference>
<evidence type="ECO:0000256" key="4">
    <source>
        <dbReference type="ARBA" id="ARBA00023163"/>
    </source>
</evidence>
<dbReference type="InterPro" id="IPR036390">
    <property type="entry name" value="WH_DNA-bd_sf"/>
</dbReference>
<dbReference type="InterPro" id="IPR000847">
    <property type="entry name" value="LysR_HTH_N"/>
</dbReference>
<dbReference type="GO" id="GO:0003677">
    <property type="term" value="F:DNA binding"/>
    <property type="evidence" value="ECO:0007669"/>
    <property type="project" value="UniProtKB-KW"/>
</dbReference>
<dbReference type="SUPFAM" id="SSF46785">
    <property type="entry name" value="Winged helix' DNA-binding domain"/>
    <property type="match status" value="1"/>
</dbReference>
<dbReference type="Pfam" id="PF00126">
    <property type="entry name" value="HTH_1"/>
    <property type="match status" value="1"/>
</dbReference>
<dbReference type="PROSITE" id="PS50931">
    <property type="entry name" value="HTH_LYSR"/>
    <property type="match status" value="1"/>
</dbReference>
<keyword evidence="2" id="KW-0805">Transcription regulation</keyword>
<dbReference type="Gene3D" id="1.10.10.10">
    <property type="entry name" value="Winged helix-like DNA-binding domain superfamily/Winged helix DNA-binding domain"/>
    <property type="match status" value="1"/>
</dbReference>